<dbReference type="AlphaFoldDB" id="X0WZV0"/>
<dbReference type="Gene3D" id="3.30.1150.10">
    <property type="match status" value="1"/>
</dbReference>
<dbReference type="Pfam" id="PF03544">
    <property type="entry name" value="TonB_C"/>
    <property type="match status" value="1"/>
</dbReference>
<feature type="domain" description="TonB C-terminal" evidence="5">
    <location>
        <begin position="1"/>
        <end position="70"/>
    </location>
</feature>
<organism evidence="6">
    <name type="scientific">marine sediment metagenome</name>
    <dbReference type="NCBI Taxonomy" id="412755"/>
    <lineage>
        <taxon>unclassified sequences</taxon>
        <taxon>metagenomes</taxon>
        <taxon>ecological metagenomes</taxon>
    </lineage>
</organism>
<dbReference type="GO" id="GO:0055085">
    <property type="term" value="P:transmembrane transport"/>
    <property type="evidence" value="ECO:0007669"/>
    <property type="project" value="InterPro"/>
</dbReference>
<evidence type="ECO:0000256" key="3">
    <source>
        <dbReference type="ARBA" id="ARBA00022989"/>
    </source>
</evidence>
<name>X0WZV0_9ZZZZ</name>
<evidence type="ECO:0000256" key="1">
    <source>
        <dbReference type="ARBA" id="ARBA00004167"/>
    </source>
</evidence>
<comment type="subcellular location">
    <subcellularLocation>
        <location evidence="1">Membrane</location>
        <topology evidence="1">Single-pass membrane protein</topology>
    </subcellularLocation>
</comment>
<comment type="caution">
    <text evidence="6">The sequence shown here is derived from an EMBL/GenBank/DDBJ whole genome shotgun (WGS) entry which is preliminary data.</text>
</comment>
<protein>
    <recommendedName>
        <fullName evidence="5">TonB C-terminal domain-containing protein</fullName>
    </recommendedName>
</protein>
<keyword evidence="2" id="KW-0812">Transmembrane</keyword>
<dbReference type="NCBIfam" id="TIGR01352">
    <property type="entry name" value="tonB_Cterm"/>
    <property type="match status" value="1"/>
</dbReference>
<keyword evidence="3" id="KW-1133">Transmembrane helix</keyword>
<sequence length="70" mass="7720">GIVKVSLRLLPNGQLREAVIKESSGYTILDEAALSAVRDLVPYPSFPAKVTQPELHLTVPVVFKNYVKNE</sequence>
<dbReference type="GO" id="GO:0016020">
    <property type="term" value="C:membrane"/>
    <property type="evidence" value="ECO:0007669"/>
    <property type="project" value="UniProtKB-SubCell"/>
</dbReference>
<dbReference type="InterPro" id="IPR037682">
    <property type="entry name" value="TonB_C"/>
</dbReference>
<evidence type="ECO:0000256" key="4">
    <source>
        <dbReference type="ARBA" id="ARBA00023136"/>
    </source>
</evidence>
<dbReference type="PROSITE" id="PS52015">
    <property type="entry name" value="TONB_CTD"/>
    <property type="match status" value="1"/>
</dbReference>
<evidence type="ECO:0000259" key="5">
    <source>
        <dbReference type="PROSITE" id="PS52015"/>
    </source>
</evidence>
<gene>
    <name evidence="6" type="ORF">S01H1_68965</name>
</gene>
<evidence type="ECO:0000313" key="6">
    <source>
        <dbReference type="EMBL" id="GAG36255.1"/>
    </source>
</evidence>
<reference evidence="6" key="1">
    <citation type="journal article" date="2014" name="Front. Microbiol.">
        <title>High frequency of phylogenetically diverse reductive dehalogenase-homologous genes in deep subseafloor sedimentary metagenomes.</title>
        <authorList>
            <person name="Kawai M."/>
            <person name="Futagami T."/>
            <person name="Toyoda A."/>
            <person name="Takaki Y."/>
            <person name="Nishi S."/>
            <person name="Hori S."/>
            <person name="Arai W."/>
            <person name="Tsubouchi T."/>
            <person name="Morono Y."/>
            <person name="Uchiyama I."/>
            <person name="Ito T."/>
            <person name="Fujiyama A."/>
            <person name="Inagaki F."/>
            <person name="Takami H."/>
        </authorList>
    </citation>
    <scope>NUCLEOTIDE SEQUENCE</scope>
    <source>
        <strain evidence="6">Expedition CK06-06</strain>
    </source>
</reference>
<accession>X0WZV0</accession>
<feature type="non-terminal residue" evidence="6">
    <location>
        <position position="1"/>
    </location>
</feature>
<dbReference type="InterPro" id="IPR006260">
    <property type="entry name" value="TonB/TolA_C"/>
</dbReference>
<dbReference type="SUPFAM" id="SSF74653">
    <property type="entry name" value="TolA/TonB C-terminal domain"/>
    <property type="match status" value="1"/>
</dbReference>
<keyword evidence="4" id="KW-0472">Membrane</keyword>
<evidence type="ECO:0000256" key="2">
    <source>
        <dbReference type="ARBA" id="ARBA00022692"/>
    </source>
</evidence>
<proteinExistence type="predicted"/>
<dbReference type="EMBL" id="BARS01045761">
    <property type="protein sequence ID" value="GAG36255.1"/>
    <property type="molecule type" value="Genomic_DNA"/>
</dbReference>